<evidence type="ECO:0000256" key="4">
    <source>
        <dbReference type="ARBA" id="ARBA00023080"/>
    </source>
</evidence>
<dbReference type="InterPro" id="IPR008181">
    <property type="entry name" value="dUTPase"/>
</dbReference>
<keyword evidence="4" id="KW-0546">Nucleotide metabolism</keyword>
<dbReference type="EMBL" id="KU230356">
    <property type="protein sequence ID" value="ALY07613.1"/>
    <property type="molecule type" value="Genomic_DNA"/>
</dbReference>
<dbReference type="NCBIfam" id="TIGR00576">
    <property type="entry name" value="dut"/>
    <property type="match status" value="1"/>
</dbReference>
<proteinExistence type="inferred from homology"/>
<evidence type="ECO:0000313" key="6">
    <source>
        <dbReference type="EMBL" id="ALY07613.1"/>
    </source>
</evidence>
<evidence type="ECO:0000313" key="7">
    <source>
        <dbReference type="Proteomes" id="UP000225722"/>
    </source>
</evidence>
<name>A0A1L2BX65_9CAUD</name>
<dbReference type="InterPro" id="IPR029054">
    <property type="entry name" value="dUTPase-like"/>
</dbReference>
<dbReference type="GO" id="GO:0046081">
    <property type="term" value="P:dUTP catabolic process"/>
    <property type="evidence" value="ECO:0007669"/>
    <property type="project" value="InterPro"/>
</dbReference>
<evidence type="ECO:0000256" key="3">
    <source>
        <dbReference type="ARBA" id="ARBA00022801"/>
    </source>
</evidence>
<sequence>MQIKRLHPDAVIPNYAKPESSGLDLVSVEGILIPVNSHKLVPTGIAVAVPEPEVVRTASQGYLTIAFEIQIRSRSGLALKHCVTVLNSPGTIDEGYRGEIKVILVNNGTEPFQVNKGDRIAQMVVCPIVRVALEEVQELSETERGSNGFGSTGV</sequence>
<organism evidence="6 7">
    <name type="scientific">Nodularia phage vB_NpeS-2AV2</name>
    <dbReference type="NCBI Taxonomy" id="1777122"/>
    <lineage>
        <taxon>Viruses</taxon>
        <taxon>Duplodnaviria</taxon>
        <taxon>Heunggongvirae</taxon>
        <taxon>Uroviricota</taxon>
        <taxon>Caudoviricetes</taxon>
        <taxon>Ravarandavirus</taxon>
        <taxon>Ravarandavirus rv2AV2</taxon>
    </lineage>
</organism>
<evidence type="ECO:0000256" key="1">
    <source>
        <dbReference type="ARBA" id="ARBA00006581"/>
    </source>
</evidence>
<keyword evidence="3" id="KW-0378">Hydrolase</keyword>
<accession>A0A1L2BX65</accession>
<gene>
    <name evidence="6" type="ORF">2AV2_161</name>
</gene>
<dbReference type="InterPro" id="IPR036157">
    <property type="entry name" value="dUTPase-like_sf"/>
</dbReference>
<reference evidence="7" key="1">
    <citation type="submission" date="2015-12" db="EMBL/GenBank/DDBJ databases">
        <authorList>
            <person name="Sencilo A."/>
            <person name="Bamford D.H."/>
            <person name="Roine E."/>
        </authorList>
    </citation>
    <scope>NUCLEOTIDE SEQUENCE [LARGE SCALE GENOMIC DNA]</scope>
</reference>
<dbReference type="GO" id="GO:0000287">
    <property type="term" value="F:magnesium ion binding"/>
    <property type="evidence" value="ECO:0007669"/>
    <property type="project" value="InterPro"/>
</dbReference>
<dbReference type="Gene3D" id="2.70.40.10">
    <property type="match status" value="1"/>
</dbReference>
<feature type="domain" description="dUTPase-like" evidence="5">
    <location>
        <begin position="10"/>
        <end position="153"/>
    </location>
</feature>
<evidence type="ECO:0000256" key="2">
    <source>
        <dbReference type="ARBA" id="ARBA00012379"/>
    </source>
</evidence>
<evidence type="ECO:0000259" key="5">
    <source>
        <dbReference type="Pfam" id="PF00692"/>
    </source>
</evidence>
<protein>
    <recommendedName>
        <fullName evidence="2">dUTP diphosphatase</fullName>
        <ecNumber evidence="2">3.6.1.23</ecNumber>
    </recommendedName>
</protein>
<dbReference type="GO" id="GO:0004170">
    <property type="term" value="F:dUTP diphosphatase activity"/>
    <property type="evidence" value="ECO:0007669"/>
    <property type="project" value="UniProtKB-EC"/>
</dbReference>
<dbReference type="PANTHER" id="PTHR11241:SF0">
    <property type="entry name" value="DEOXYURIDINE 5'-TRIPHOSPHATE NUCLEOTIDOHYDROLASE"/>
    <property type="match status" value="1"/>
</dbReference>
<dbReference type="PANTHER" id="PTHR11241">
    <property type="entry name" value="DEOXYURIDINE 5'-TRIPHOSPHATE NUCLEOTIDOHYDROLASE"/>
    <property type="match status" value="1"/>
</dbReference>
<keyword evidence="7" id="KW-1185">Reference proteome</keyword>
<dbReference type="InterPro" id="IPR033704">
    <property type="entry name" value="dUTPase_trimeric"/>
</dbReference>
<dbReference type="GO" id="GO:0006226">
    <property type="term" value="P:dUMP biosynthetic process"/>
    <property type="evidence" value="ECO:0007669"/>
    <property type="project" value="InterPro"/>
</dbReference>
<dbReference type="CDD" id="cd07557">
    <property type="entry name" value="trimeric_dUTPase"/>
    <property type="match status" value="1"/>
</dbReference>
<dbReference type="NCBIfam" id="NF001862">
    <property type="entry name" value="PRK00601.1"/>
    <property type="match status" value="1"/>
</dbReference>
<dbReference type="EC" id="3.6.1.23" evidence="2"/>
<dbReference type="SUPFAM" id="SSF51283">
    <property type="entry name" value="dUTPase-like"/>
    <property type="match status" value="1"/>
</dbReference>
<dbReference type="Pfam" id="PF00692">
    <property type="entry name" value="dUTPase"/>
    <property type="match status" value="1"/>
</dbReference>
<comment type="similarity">
    <text evidence="1">Belongs to the dUTPase family.</text>
</comment>
<dbReference type="Proteomes" id="UP000225722">
    <property type="component" value="Segment"/>
</dbReference>